<evidence type="ECO:0000256" key="1">
    <source>
        <dbReference type="ARBA" id="ARBA00004117"/>
    </source>
</evidence>
<accession>A0A1X7GNW9</accession>
<keyword evidence="4 5" id="KW-0975">Bacterial flagellum</keyword>
<keyword evidence="11" id="KW-1185">Reference proteome</keyword>
<dbReference type="Pfam" id="PF07559">
    <property type="entry name" value="FlgE_D2"/>
    <property type="match status" value="1"/>
</dbReference>
<evidence type="ECO:0000259" key="9">
    <source>
        <dbReference type="Pfam" id="PF22692"/>
    </source>
</evidence>
<dbReference type="GO" id="GO:0071978">
    <property type="term" value="P:bacterial-type flagellum-dependent swarming motility"/>
    <property type="evidence" value="ECO:0007669"/>
    <property type="project" value="TreeGrafter"/>
</dbReference>
<evidence type="ECO:0000256" key="5">
    <source>
        <dbReference type="RuleBase" id="RU362116"/>
    </source>
</evidence>
<dbReference type="InterPro" id="IPR010930">
    <property type="entry name" value="Flg_bb/hook_C_dom"/>
</dbReference>
<dbReference type="GO" id="GO:0009424">
    <property type="term" value="C:bacterial-type flagellum hook"/>
    <property type="evidence" value="ECO:0007669"/>
    <property type="project" value="TreeGrafter"/>
</dbReference>
<dbReference type="InterPro" id="IPR020013">
    <property type="entry name" value="Flagellar_FlgE/F/G"/>
</dbReference>
<gene>
    <name evidence="10" type="ORF">SAMN06295910_2028</name>
</gene>
<comment type="similarity">
    <text evidence="2 5">Belongs to the flagella basal body rod proteins family.</text>
</comment>
<dbReference type="STRING" id="941907.SAMN06295910_2028"/>
<keyword evidence="10" id="KW-0969">Cilium</keyword>
<dbReference type="Pfam" id="PF22692">
    <property type="entry name" value="LlgE_F_G_D1"/>
    <property type="match status" value="1"/>
</dbReference>
<evidence type="ECO:0000256" key="2">
    <source>
        <dbReference type="ARBA" id="ARBA00009677"/>
    </source>
</evidence>
<dbReference type="OrthoDB" id="8372879at2"/>
<evidence type="ECO:0000256" key="3">
    <source>
        <dbReference type="ARBA" id="ARBA00019015"/>
    </source>
</evidence>
<dbReference type="InterPro" id="IPR037925">
    <property type="entry name" value="FlgE/F/G-like"/>
</dbReference>
<dbReference type="GO" id="GO:0009425">
    <property type="term" value="C:bacterial-type flagellum basal body"/>
    <property type="evidence" value="ECO:0007669"/>
    <property type="project" value="UniProtKB-SubCell"/>
</dbReference>
<evidence type="ECO:0000313" key="10">
    <source>
        <dbReference type="EMBL" id="SMF72501.1"/>
    </source>
</evidence>
<dbReference type="AlphaFoldDB" id="A0A1X7GNW9"/>
<dbReference type="Pfam" id="PF06429">
    <property type="entry name" value="Flg_bbr_C"/>
    <property type="match status" value="1"/>
</dbReference>
<sequence length="428" mass="44525">MSFYTSLSGLKAAQTDLGVVSNNVANVGSVGFKKSRAQFGDIIASSKTTPGNGTRLKGIEQQFSQGGFETSARELDLAISGNGFFVTRDALTGGNTKFTRNGAFKIDQERYLRDSNAGYVQVLPVNAQGNVTATGLSAARNLQLPLTSGTPRATTLMNLSVGLPSNADIPEDRAMYSGGYTFDRLDPNSYNQSTQTTVYDAAGNAIPATIYFVRTESTAAGDAQNSWDAYFFVGDEQASADSGSATPTPLRLEFDASGAITSPTSATAFSTVSPAAASAPLTISLDFGSASNQSTGTFTLASIEQDGLSTGKLDDISIGEDGLVTATFSNGETQALGKLIMANFSNPAGLKQRGDATWSVTGDSGPAQIGTAGEDGFGKIQSGALERANVDITEELVSLISAQRNFQANAKAIETANAMTQAIMNLRN</sequence>
<name>A0A1X7GNW9_9SPHN</name>
<dbReference type="Gene3D" id="2.60.98.20">
    <property type="entry name" value="Flagellar hook protein FlgE"/>
    <property type="match status" value="1"/>
</dbReference>
<proteinExistence type="inferred from homology"/>
<dbReference type="InterPro" id="IPR037058">
    <property type="entry name" value="Falgellar_hook_FlgE_sf"/>
</dbReference>
<dbReference type="PANTHER" id="PTHR30435:SF1">
    <property type="entry name" value="FLAGELLAR HOOK PROTEIN FLGE"/>
    <property type="match status" value="1"/>
</dbReference>
<feature type="domain" description="Flagellar hook protein FlgE/F/G-like D1" evidence="9">
    <location>
        <begin position="78"/>
        <end position="122"/>
    </location>
</feature>
<dbReference type="SUPFAM" id="SSF117143">
    <property type="entry name" value="Flagellar hook protein flgE"/>
    <property type="match status" value="1"/>
</dbReference>
<dbReference type="EMBL" id="LT840185">
    <property type="protein sequence ID" value="SMF72501.1"/>
    <property type="molecule type" value="Genomic_DNA"/>
</dbReference>
<feature type="domain" description="Flagellar hook protein FlgE D2" evidence="8">
    <location>
        <begin position="174"/>
        <end position="307"/>
    </location>
</feature>
<feature type="domain" description="Flagellar basal body rod protein N-terminal" evidence="6">
    <location>
        <begin position="3"/>
        <end position="33"/>
    </location>
</feature>
<evidence type="ECO:0000259" key="8">
    <source>
        <dbReference type="Pfam" id="PF07559"/>
    </source>
</evidence>
<keyword evidence="10" id="KW-0282">Flagellum</keyword>
<evidence type="ECO:0000256" key="4">
    <source>
        <dbReference type="ARBA" id="ARBA00023143"/>
    </source>
</evidence>
<evidence type="ECO:0000259" key="7">
    <source>
        <dbReference type="Pfam" id="PF06429"/>
    </source>
</evidence>
<dbReference type="Pfam" id="PF00460">
    <property type="entry name" value="Flg_bb_rod"/>
    <property type="match status" value="1"/>
</dbReference>
<dbReference type="Proteomes" id="UP000192934">
    <property type="component" value="Chromosome I"/>
</dbReference>
<dbReference type="GO" id="GO:0005829">
    <property type="term" value="C:cytosol"/>
    <property type="evidence" value="ECO:0007669"/>
    <property type="project" value="TreeGrafter"/>
</dbReference>
<dbReference type="RefSeq" id="WP_085218664.1">
    <property type="nucleotide sequence ID" value="NZ_LT840185.1"/>
</dbReference>
<dbReference type="InterPro" id="IPR053967">
    <property type="entry name" value="LlgE_F_G-like_D1"/>
</dbReference>
<comment type="subcellular location">
    <subcellularLocation>
        <location evidence="1 5">Bacterial flagellum basal body</location>
    </subcellularLocation>
</comment>
<keyword evidence="10" id="KW-0966">Cell projection</keyword>
<reference evidence="11" key="1">
    <citation type="submission" date="2017-04" db="EMBL/GenBank/DDBJ databases">
        <authorList>
            <person name="Varghese N."/>
            <person name="Submissions S."/>
        </authorList>
    </citation>
    <scope>NUCLEOTIDE SEQUENCE [LARGE SCALE GENOMIC DNA]</scope>
    <source>
        <strain evidence="11">Dd16</strain>
    </source>
</reference>
<dbReference type="PANTHER" id="PTHR30435">
    <property type="entry name" value="FLAGELLAR PROTEIN"/>
    <property type="match status" value="1"/>
</dbReference>
<protein>
    <recommendedName>
        <fullName evidence="3 5">Flagellar hook protein FlgE</fullName>
    </recommendedName>
</protein>
<organism evidence="10 11">
    <name type="scientific">Allosphingosinicella indica</name>
    <dbReference type="NCBI Taxonomy" id="941907"/>
    <lineage>
        <taxon>Bacteria</taxon>
        <taxon>Pseudomonadati</taxon>
        <taxon>Pseudomonadota</taxon>
        <taxon>Alphaproteobacteria</taxon>
        <taxon>Sphingomonadales</taxon>
        <taxon>Sphingomonadaceae</taxon>
        <taxon>Allosphingosinicella</taxon>
    </lineage>
</organism>
<dbReference type="NCBIfam" id="TIGR03506">
    <property type="entry name" value="FlgEFG_subfam"/>
    <property type="match status" value="1"/>
</dbReference>
<comment type="function">
    <text evidence="5">A flexible structure which links the flagellar filament to the drive apparatus in the basal body.</text>
</comment>
<dbReference type="InterPro" id="IPR011491">
    <property type="entry name" value="FlgE_D2"/>
</dbReference>
<dbReference type="InterPro" id="IPR001444">
    <property type="entry name" value="Flag_bb_rod_N"/>
</dbReference>
<feature type="domain" description="Flagellar basal-body/hook protein C-terminal" evidence="7">
    <location>
        <begin position="381"/>
        <end position="426"/>
    </location>
</feature>
<evidence type="ECO:0000259" key="6">
    <source>
        <dbReference type="Pfam" id="PF00460"/>
    </source>
</evidence>
<evidence type="ECO:0000313" key="11">
    <source>
        <dbReference type="Proteomes" id="UP000192934"/>
    </source>
</evidence>